<feature type="transmembrane region" description="Helical" evidence="9">
    <location>
        <begin position="21"/>
        <end position="42"/>
    </location>
</feature>
<dbReference type="Pfam" id="PF00005">
    <property type="entry name" value="ABC_tran"/>
    <property type="match status" value="1"/>
</dbReference>
<evidence type="ECO:0000313" key="13">
    <source>
        <dbReference type="Proteomes" id="UP000823891"/>
    </source>
</evidence>
<protein>
    <submittedName>
        <fullName evidence="12">ABC transporter ATP-binding protein/permease</fullName>
    </submittedName>
</protein>
<comment type="subcellular location">
    <subcellularLocation>
        <location evidence="1">Cell membrane</location>
        <topology evidence="1">Multi-pass membrane protein</topology>
    </subcellularLocation>
</comment>
<sequence>MIKTRLLGLLPRAKKHIAFQVIWQWLALLCQVVMIYCVSMLLEQALLGDIFLGSTALKSAARESTALETAARYALPAALALALRFVCDRQASHASYRASVDVKRILRDRIYEKLLRLGASYREHAATSGVVQMAAEGVEQLETYFGKYLSQLFYSLLAPLTLFVILSFVNWKASLVLLVCVPLIPVSIVAVQKLAKKLLNRYWGIYTQLGDSFLENLQGLTTLKIYRSDENKAREMDEESQRFRRITMKVLTMQLNSITIMDLIAYGGAAAGMILAVSQFRAGRVGLGGCLAILLLAADFFLPMRLLGSFFHIAMNGMAASDKIFRLLELPEPDREGKPVPADCTIRCSGLRFGYEPGREILRGVDLLCPAGSFTALVGESGCGKSTLASLLMGRSRGYTGQITVGGLSLDEIAEASLLQNFTYVSHQSYLFQGTVRENLRMGCPDADDSALWAVLERVRLADFLRSEQGLDTLLTEKASNLSGGQCQRLALARALLHDSPVYLFDEATSNIDVESENVIMAEIRALARTKTVLLISHRLANVADADQIYVLAGGRVAEHGSHPELLARGGAYARLWNAQQALENYRKEAAV</sequence>
<comment type="caution">
    <text evidence="12">The sequence shown here is derived from an EMBL/GenBank/DDBJ whole genome shotgun (WGS) entry which is preliminary data.</text>
</comment>
<accession>A0A9D2SQP6</accession>
<feature type="transmembrane region" description="Helical" evidence="9">
    <location>
        <begin position="175"/>
        <end position="195"/>
    </location>
</feature>
<dbReference type="PROSITE" id="PS00211">
    <property type="entry name" value="ABC_TRANSPORTER_1"/>
    <property type="match status" value="1"/>
</dbReference>
<keyword evidence="8 9" id="KW-0472">Membrane</keyword>
<dbReference type="PANTHER" id="PTHR24221:SF654">
    <property type="entry name" value="ATP-BINDING CASSETTE SUB-FAMILY B MEMBER 6"/>
    <property type="match status" value="1"/>
</dbReference>
<feature type="transmembrane region" description="Helical" evidence="9">
    <location>
        <begin position="250"/>
        <end position="276"/>
    </location>
</feature>
<name>A0A9D2SQP6_9FIRM</name>
<dbReference type="CDD" id="cd18781">
    <property type="entry name" value="ABC_6TM_AarD_CydDC_like"/>
    <property type="match status" value="1"/>
</dbReference>
<reference evidence="12" key="2">
    <citation type="submission" date="2021-04" db="EMBL/GenBank/DDBJ databases">
        <authorList>
            <person name="Gilroy R."/>
        </authorList>
    </citation>
    <scope>NUCLEOTIDE SEQUENCE</scope>
    <source>
        <strain evidence="12">USAMLcec2-132</strain>
    </source>
</reference>
<keyword evidence="6 12" id="KW-0067">ATP-binding</keyword>
<evidence type="ECO:0000256" key="5">
    <source>
        <dbReference type="ARBA" id="ARBA00022741"/>
    </source>
</evidence>
<keyword evidence="2" id="KW-0813">Transport</keyword>
<dbReference type="FunFam" id="3.40.50.300:FF:000854">
    <property type="entry name" value="Multidrug ABC transporter ATP-binding protein"/>
    <property type="match status" value="1"/>
</dbReference>
<evidence type="ECO:0000256" key="1">
    <source>
        <dbReference type="ARBA" id="ARBA00004651"/>
    </source>
</evidence>
<dbReference type="Gene3D" id="1.20.1560.10">
    <property type="entry name" value="ABC transporter type 1, transmembrane domain"/>
    <property type="match status" value="1"/>
</dbReference>
<evidence type="ECO:0000256" key="6">
    <source>
        <dbReference type="ARBA" id="ARBA00022840"/>
    </source>
</evidence>
<reference evidence="12" key="1">
    <citation type="journal article" date="2021" name="PeerJ">
        <title>Extensive microbial diversity within the chicken gut microbiome revealed by metagenomics and culture.</title>
        <authorList>
            <person name="Gilroy R."/>
            <person name="Ravi A."/>
            <person name="Getino M."/>
            <person name="Pursley I."/>
            <person name="Horton D.L."/>
            <person name="Alikhan N.F."/>
            <person name="Baker D."/>
            <person name="Gharbi K."/>
            <person name="Hall N."/>
            <person name="Watson M."/>
            <person name="Adriaenssens E.M."/>
            <person name="Foster-Nyarko E."/>
            <person name="Jarju S."/>
            <person name="Secka A."/>
            <person name="Antonio M."/>
            <person name="Oren A."/>
            <person name="Chaudhuri R.R."/>
            <person name="La Ragione R."/>
            <person name="Hildebrand F."/>
            <person name="Pallen M.J."/>
        </authorList>
    </citation>
    <scope>NUCLEOTIDE SEQUENCE</scope>
    <source>
        <strain evidence="12">USAMLcec2-132</strain>
    </source>
</reference>
<dbReference type="PANTHER" id="PTHR24221">
    <property type="entry name" value="ATP-BINDING CASSETTE SUB-FAMILY B"/>
    <property type="match status" value="1"/>
</dbReference>
<dbReference type="InterPro" id="IPR003439">
    <property type="entry name" value="ABC_transporter-like_ATP-bd"/>
</dbReference>
<dbReference type="Proteomes" id="UP000823891">
    <property type="component" value="Unassembled WGS sequence"/>
</dbReference>
<dbReference type="PROSITE" id="PS50893">
    <property type="entry name" value="ABC_TRANSPORTER_2"/>
    <property type="match status" value="1"/>
</dbReference>
<dbReference type="GO" id="GO:0034040">
    <property type="term" value="F:ATPase-coupled lipid transmembrane transporter activity"/>
    <property type="evidence" value="ECO:0007669"/>
    <property type="project" value="TreeGrafter"/>
</dbReference>
<evidence type="ECO:0000256" key="2">
    <source>
        <dbReference type="ARBA" id="ARBA00022448"/>
    </source>
</evidence>
<evidence type="ECO:0000313" key="12">
    <source>
        <dbReference type="EMBL" id="HJC23865.1"/>
    </source>
</evidence>
<dbReference type="EMBL" id="DWWS01000032">
    <property type="protein sequence ID" value="HJC23865.1"/>
    <property type="molecule type" value="Genomic_DNA"/>
</dbReference>
<dbReference type="Gene3D" id="3.40.50.300">
    <property type="entry name" value="P-loop containing nucleotide triphosphate hydrolases"/>
    <property type="match status" value="1"/>
</dbReference>
<organism evidence="12 13">
    <name type="scientific">Candidatus Eisenbergiella merdavium</name>
    <dbReference type="NCBI Taxonomy" id="2838551"/>
    <lineage>
        <taxon>Bacteria</taxon>
        <taxon>Bacillati</taxon>
        <taxon>Bacillota</taxon>
        <taxon>Clostridia</taxon>
        <taxon>Lachnospirales</taxon>
        <taxon>Lachnospiraceae</taxon>
        <taxon>Eisenbergiella</taxon>
    </lineage>
</organism>
<evidence type="ECO:0000256" key="4">
    <source>
        <dbReference type="ARBA" id="ARBA00022692"/>
    </source>
</evidence>
<dbReference type="SUPFAM" id="SSF52540">
    <property type="entry name" value="P-loop containing nucleoside triphosphate hydrolases"/>
    <property type="match status" value="1"/>
</dbReference>
<dbReference type="SUPFAM" id="SSF90123">
    <property type="entry name" value="ABC transporter transmembrane region"/>
    <property type="match status" value="1"/>
</dbReference>
<dbReference type="InterPro" id="IPR011527">
    <property type="entry name" value="ABC1_TM_dom"/>
</dbReference>
<dbReference type="InterPro" id="IPR036640">
    <property type="entry name" value="ABC1_TM_sf"/>
</dbReference>
<feature type="domain" description="ABC transmembrane type-1" evidence="11">
    <location>
        <begin position="21"/>
        <end position="316"/>
    </location>
</feature>
<keyword evidence="4 9" id="KW-0812">Transmembrane</keyword>
<keyword evidence="7 9" id="KW-1133">Transmembrane helix</keyword>
<evidence type="ECO:0000256" key="3">
    <source>
        <dbReference type="ARBA" id="ARBA00022475"/>
    </source>
</evidence>
<feature type="domain" description="ABC transporter" evidence="10">
    <location>
        <begin position="346"/>
        <end position="579"/>
    </location>
</feature>
<keyword evidence="5" id="KW-0547">Nucleotide-binding</keyword>
<evidence type="ECO:0000256" key="9">
    <source>
        <dbReference type="SAM" id="Phobius"/>
    </source>
</evidence>
<evidence type="ECO:0000259" key="10">
    <source>
        <dbReference type="PROSITE" id="PS50893"/>
    </source>
</evidence>
<feature type="transmembrane region" description="Helical" evidence="9">
    <location>
        <begin position="152"/>
        <end position="169"/>
    </location>
</feature>
<dbReference type="GO" id="GO:0140359">
    <property type="term" value="F:ABC-type transporter activity"/>
    <property type="evidence" value="ECO:0007669"/>
    <property type="project" value="InterPro"/>
</dbReference>
<dbReference type="InterPro" id="IPR003593">
    <property type="entry name" value="AAA+_ATPase"/>
</dbReference>
<dbReference type="AlphaFoldDB" id="A0A9D2SQP6"/>
<evidence type="ECO:0000259" key="11">
    <source>
        <dbReference type="PROSITE" id="PS50929"/>
    </source>
</evidence>
<gene>
    <name evidence="12" type="ORF">H9761_09185</name>
</gene>
<evidence type="ECO:0000256" key="8">
    <source>
        <dbReference type="ARBA" id="ARBA00023136"/>
    </source>
</evidence>
<feature type="transmembrane region" description="Helical" evidence="9">
    <location>
        <begin position="282"/>
        <end position="302"/>
    </location>
</feature>
<dbReference type="PROSITE" id="PS50929">
    <property type="entry name" value="ABC_TM1F"/>
    <property type="match status" value="1"/>
</dbReference>
<keyword evidence="3" id="KW-1003">Cell membrane</keyword>
<dbReference type="InterPro" id="IPR027417">
    <property type="entry name" value="P-loop_NTPase"/>
</dbReference>
<dbReference type="SMART" id="SM00382">
    <property type="entry name" value="AAA"/>
    <property type="match status" value="1"/>
</dbReference>
<dbReference type="GO" id="GO:0016887">
    <property type="term" value="F:ATP hydrolysis activity"/>
    <property type="evidence" value="ECO:0007669"/>
    <property type="project" value="InterPro"/>
</dbReference>
<proteinExistence type="predicted"/>
<dbReference type="InterPro" id="IPR039421">
    <property type="entry name" value="Type_1_exporter"/>
</dbReference>
<dbReference type="Pfam" id="PF00664">
    <property type="entry name" value="ABC_membrane"/>
    <property type="match status" value="1"/>
</dbReference>
<evidence type="ECO:0000256" key="7">
    <source>
        <dbReference type="ARBA" id="ARBA00022989"/>
    </source>
</evidence>
<dbReference type="GO" id="GO:0005886">
    <property type="term" value="C:plasma membrane"/>
    <property type="evidence" value="ECO:0007669"/>
    <property type="project" value="UniProtKB-SubCell"/>
</dbReference>
<dbReference type="GO" id="GO:0005524">
    <property type="term" value="F:ATP binding"/>
    <property type="evidence" value="ECO:0007669"/>
    <property type="project" value="UniProtKB-KW"/>
</dbReference>
<dbReference type="InterPro" id="IPR017871">
    <property type="entry name" value="ABC_transporter-like_CS"/>
</dbReference>